<dbReference type="PANTHER" id="PTHR33184:SF32">
    <property type="entry name" value="EXPRESSED PROTEIN"/>
    <property type="match status" value="1"/>
</dbReference>
<proteinExistence type="predicted"/>
<dbReference type="AlphaFoldDB" id="A0AAV5FH35"/>
<name>A0AAV5FH35_ELECO</name>
<keyword evidence="1" id="KW-0732">Signal</keyword>
<dbReference type="Pfam" id="PF24068">
    <property type="entry name" value="TPD1_C"/>
    <property type="match status" value="1"/>
</dbReference>
<organism evidence="2 3">
    <name type="scientific">Eleusine coracana subsp. coracana</name>
    <dbReference type="NCBI Taxonomy" id="191504"/>
    <lineage>
        <taxon>Eukaryota</taxon>
        <taxon>Viridiplantae</taxon>
        <taxon>Streptophyta</taxon>
        <taxon>Embryophyta</taxon>
        <taxon>Tracheophyta</taxon>
        <taxon>Spermatophyta</taxon>
        <taxon>Magnoliopsida</taxon>
        <taxon>Liliopsida</taxon>
        <taxon>Poales</taxon>
        <taxon>Poaceae</taxon>
        <taxon>PACMAD clade</taxon>
        <taxon>Chloridoideae</taxon>
        <taxon>Cynodonteae</taxon>
        <taxon>Eleusininae</taxon>
        <taxon>Eleusine</taxon>
    </lineage>
</organism>
<dbReference type="InterPro" id="IPR040361">
    <property type="entry name" value="TPD1"/>
</dbReference>
<dbReference type="Proteomes" id="UP001054889">
    <property type="component" value="Unassembled WGS sequence"/>
</dbReference>
<protein>
    <submittedName>
        <fullName evidence="2">Uncharacterized protein</fullName>
    </submittedName>
</protein>
<evidence type="ECO:0000313" key="3">
    <source>
        <dbReference type="Proteomes" id="UP001054889"/>
    </source>
</evidence>
<comment type="caution">
    <text evidence="2">The sequence shown here is derived from an EMBL/GenBank/DDBJ whole genome shotgun (WGS) entry which is preliminary data.</text>
</comment>
<evidence type="ECO:0000313" key="2">
    <source>
        <dbReference type="EMBL" id="GJN35064.1"/>
    </source>
</evidence>
<reference evidence="2" key="2">
    <citation type="submission" date="2021-12" db="EMBL/GenBank/DDBJ databases">
        <title>Resequencing data analysis of finger millet.</title>
        <authorList>
            <person name="Hatakeyama M."/>
            <person name="Aluri S."/>
            <person name="Balachadran M.T."/>
            <person name="Sivarajan S.R."/>
            <person name="Poveda L."/>
            <person name="Shimizu-Inatsugi R."/>
            <person name="Schlapbach R."/>
            <person name="Sreeman S.M."/>
            <person name="Shimizu K.K."/>
        </authorList>
    </citation>
    <scope>NUCLEOTIDE SEQUENCE</scope>
</reference>
<dbReference type="GO" id="GO:0001709">
    <property type="term" value="P:cell fate determination"/>
    <property type="evidence" value="ECO:0007669"/>
    <property type="project" value="TreeGrafter"/>
</dbReference>
<dbReference type="PANTHER" id="PTHR33184">
    <property type="entry name" value="PROTEIN TAPETUM DETERMINANT 1-LIKE-RELATED"/>
    <property type="match status" value="1"/>
</dbReference>
<sequence>MPSGCLLSSIEIQQTNTGKKLGTLDTVFKVTVTNKCRCAVKNVYLQTPNGFSSSTPVSPKLFRRAGAGYLVANGQRIPTTKSVTFQ</sequence>
<gene>
    <name evidence="2" type="primary">gb23796</name>
    <name evidence="2" type="ORF">PR202_gb23796</name>
</gene>
<dbReference type="EMBL" id="BQKI01000086">
    <property type="protein sequence ID" value="GJN35064.1"/>
    <property type="molecule type" value="Genomic_DNA"/>
</dbReference>
<accession>A0AAV5FH35</accession>
<reference evidence="2" key="1">
    <citation type="journal article" date="2018" name="DNA Res.">
        <title>Multiple hybrid de novo genome assembly of finger millet, an orphan allotetraploid crop.</title>
        <authorList>
            <person name="Hatakeyama M."/>
            <person name="Aluri S."/>
            <person name="Balachadran M.T."/>
            <person name="Sivarajan S.R."/>
            <person name="Patrignani A."/>
            <person name="Gruter S."/>
            <person name="Poveda L."/>
            <person name="Shimizu-Inatsugi R."/>
            <person name="Baeten J."/>
            <person name="Francoijs K.J."/>
            <person name="Nataraja K.N."/>
            <person name="Reddy Y.A.N."/>
            <person name="Phadnis S."/>
            <person name="Ravikumar R.L."/>
            <person name="Schlapbach R."/>
            <person name="Sreeman S.M."/>
            <person name="Shimizu K.K."/>
        </authorList>
    </citation>
    <scope>NUCLEOTIDE SEQUENCE</scope>
</reference>
<evidence type="ECO:0000256" key="1">
    <source>
        <dbReference type="ARBA" id="ARBA00022729"/>
    </source>
</evidence>
<keyword evidence="3" id="KW-1185">Reference proteome</keyword>